<feature type="region of interest" description="Disordered" evidence="1">
    <location>
        <begin position="1"/>
        <end position="28"/>
    </location>
</feature>
<sequence>MQIPASQATLSDGLEEIKPSSSERSAQGVIKKGLRFHDMIMLVRWGRDGKPEIQMDIKREHVKAIHNSQNPILFLFAMSLVSRAFKDCDTVDEIFNLEIPHCNRLILEWATHMLQLPISKVLTYPGPTTAIQEPSLFSRQMKKAAQLPCYNNITAFDFRGVGLTRTNSEILIISRLPSAN</sequence>
<comment type="caution">
    <text evidence="2">The sequence shown here is derived from an EMBL/GenBank/DDBJ whole genome shotgun (WGS) entry which is preliminary data.</text>
</comment>
<gene>
    <name evidence="2" type="ORF">IFR04_003280</name>
</gene>
<evidence type="ECO:0000256" key="1">
    <source>
        <dbReference type="SAM" id="MobiDB-lite"/>
    </source>
</evidence>
<evidence type="ECO:0000313" key="2">
    <source>
        <dbReference type="EMBL" id="KAG4423598.1"/>
    </source>
</evidence>
<proteinExistence type="predicted"/>
<feature type="compositionally biased region" description="Polar residues" evidence="1">
    <location>
        <begin position="1"/>
        <end position="10"/>
    </location>
</feature>
<name>A0A8H7WEU2_9HELO</name>
<dbReference type="OrthoDB" id="3559991at2759"/>
<dbReference type="AlphaFoldDB" id="A0A8H7WEU2"/>
<evidence type="ECO:0000313" key="3">
    <source>
        <dbReference type="Proteomes" id="UP000664132"/>
    </source>
</evidence>
<protein>
    <submittedName>
        <fullName evidence="2">Uncharacterized protein</fullName>
    </submittedName>
</protein>
<reference evidence="2" key="1">
    <citation type="submission" date="2021-02" db="EMBL/GenBank/DDBJ databases">
        <title>Genome sequence Cadophora malorum strain M34.</title>
        <authorList>
            <person name="Stefanovic E."/>
            <person name="Vu D."/>
            <person name="Scully C."/>
            <person name="Dijksterhuis J."/>
            <person name="Roader J."/>
            <person name="Houbraken J."/>
        </authorList>
    </citation>
    <scope>NUCLEOTIDE SEQUENCE</scope>
    <source>
        <strain evidence="2">M34</strain>
    </source>
</reference>
<keyword evidence="3" id="KW-1185">Reference proteome</keyword>
<dbReference type="Proteomes" id="UP000664132">
    <property type="component" value="Unassembled WGS sequence"/>
</dbReference>
<dbReference type="EMBL" id="JAFJYH010000032">
    <property type="protein sequence ID" value="KAG4423598.1"/>
    <property type="molecule type" value="Genomic_DNA"/>
</dbReference>
<accession>A0A8H7WEU2</accession>
<organism evidence="2 3">
    <name type="scientific">Cadophora malorum</name>
    <dbReference type="NCBI Taxonomy" id="108018"/>
    <lineage>
        <taxon>Eukaryota</taxon>
        <taxon>Fungi</taxon>
        <taxon>Dikarya</taxon>
        <taxon>Ascomycota</taxon>
        <taxon>Pezizomycotina</taxon>
        <taxon>Leotiomycetes</taxon>
        <taxon>Helotiales</taxon>
        <taxon>Ploettnerulaceae</taxon>
        <taxon>Cadophora</taxon>
    </lineage>
</organism>